<feature type="repeat" description="WD" evidence="3">
    <location>
        <begin position="885"/>
        <end position="919"/>
    </location>
</feature>
<feature type="repeat" description="WD" evidence="3">
    <location>
        <begin position="923"/>
        <end position="957"/>
    </location>
</feature>
<dbReference type="STRING" id="1314777.A0A164NH25"/>
<gene>
    <name evidence="5" type="ORF">SISNIDRAFT_535210</name>
</gene>
<protein>
    <recommendedName>
        <fullName evidence="4">NACHT domain-containing protein</fullName>
    </recommendedName>
</protein>
<evidence type="ECO:0000256" key="1">
    <source>
        <dbReference type="ARBA" id="ARBA00022574"/>
    </source>
</evidence>
<feature type="repeat" description="WD" evidence="3">
    <location>
        <begin position="705"/>
        <end position="746"/>
    </location>
</feature>
<evidence type="ECO:0000256" key="3">
    <source>
        <dbReference type="PROSITE-ProRule" id="PRU00221"/>
    </source>
</evidence>
<keyword evidence="6" id="KW-1185">Reference proteome</keyword>
<dbReference type="PRINTS" id="PR00320">
    <property type="entry name" value="GPROTEINBRPT"/>
</dbReference>
<dbReference type="Pfam" id="PF00400">
    <property type="entry name" value="WD40"/>
    <property type="match status" value="6"/>
</dbReference>
<dbReference type="SUPFAM" id="SSF50978">
    <property type="entry name" value="WD40 repeat-like"/>
    <property type="match status" value="1"/>
</dbReference>
<accession>A0A164NH25</accession>
<dbReference type="InterPro" id="IPR007111">
    <property type="entry name" value="NACHT_NTPase"/>
</dbReference>
<organism evidence="5 6">
    <name type="scientific">Sistotremastrum niveocremeum HHB9708</name>
    <dbReference type="NCBI Taxonomy" id="1314777"/>
    <lineage>
        <taxon>Eukaryota</taxon>
        <taxon>Fungi</taxon>
        <taxon>Dikarya</taxon>
        <taxon>Basidiomycota</taxon>
        <taxon>Agaricomycotina</taxon>
        <taxon>Agaricomycetes</taxon>
        <taxon>Sistotremastrales</taxon>
        <taxon>Sistotremastraceae</taxon>
        <taxon>Sertulicium</taxon>
        <taxon>Sertulicium niveocremeum</taxon>
    </lineage>
</organism>
<dbReference type="InterPro" id="IPR027417">
    <property type="entry name" value="P-loop_NTPase"/>
</dbReference>
<feature type="repeat" description="WD" evidence="3">
    <location>
        <begin position="791"/>
        <end position="832"/>
    </location>
</feature>
<feature type="repeat" description="WD" evidence="3">
    <location>
        <begin position="750"/>
        <end position="782"/>
    </location>
</feature>
<proteinExistence type="predicted"/>
<evidence type="ECO:0000313" key="6">
    <source>
        <dbReference type="Proteomes" id="UP000076722"/>
    </source>
</evidence>
<sequence length="1046" mass="117299">MGNVFELVSSSRELSHEYQRKIASQLVQQTTECGYFIQGYGNQKQFLTRMITSSSRRVADEIKRFNANFIRLREAFREQTVVQIELAVLQVASTVQDIVHSIDLLDMRYGKGASFIPEKGCLPGTRTRLLVEITCSLMRSAKVGPKGASLLWLKGPAGSGKSAIAHTIAQLFKDGKRLGSSFIFDRSDENIRVPEALFCTISQDLAALIPEWKEALWNIIRDDRALRSTKSVRIQFERLILEPAKHIEFFGPILIVIDALDECIGDFESRRELHAILSSRLHELPSSFHIFMTSRPNDEIEQAFDSSPQVSCLEVGGVLADPTEDIVAFYKQRLVDDHPDLAARLDAIPDKHNWLRPLIEKSQGLFQWAITACRFILEPQLLEERVARFGILQKQRTSNVAKTASPTYEPSKHNPSPLNELYRQILNSIFASADKEHLVTIFPALLGRVLAVYTPLPVDALDALRDLNEDHGLLKSVVELLGSVLTGVGAGSQDPVRVFHTSFRDFLVNKECSGVFYIDPSSQHVALASACLRVLNSELKFNIVDLPTSYASTNMLNAKERMRDRVSAQLLYASDFWSNHLAETTDEAYPMLIELVQEFVNTKFLFWLELLGLTQKIYWAGGAMRTMVKWASMCHVESLVDFGTDAERFISNFAEVIARSPPHLYISILPLAPETSLVSKQYLPLFNNTIRAQTGKQRVWIASPMSGHTGLILAHAISPNGKLLASGSADNTVCIWDVGPENPLHEPLILHGHTNWVREVAFDHQGTHLVSCGDDLTLRVWDTVTWTSVELRGHNSAVYSVQFYNDGHCIISGSRDRTIRIWNAESGQSIGNPLGLHNSAVWRIALTPSEELVASSSVDGVICIWDLESRGSARRQYIHHGIDYVRSLVFTSDQQHLLSAADDHTIRLWDLSTDESQQVGGPWEGHSAKVQTAVFLNNESQIISSSSDGVIRIWDVDECSTNPDAPAELQTSFPRIDRDGWVHSDEEEPKLLFWLPPHYRSTFVWGRCRSLVNAEPLQLDFSRFVHGERWAECWTGPVSASSGPDK</sequence>
<dbReference type="PROSITE" id="PS50294">
    <property type="entry name" value="WD_REPEATS_REGION"/>
    <property type="match status" value="6"/>
</dbReference>
<dbReference type="InterPro" id="IPR019775">
    <property type="entry name" value="WD40_repeat_CS"/>
</dbReference>
<dbReference type="Proteomes" id="UP000076722">
    <property type="component" value="Unassembled WGS sequence"/>
</dbReference>
<keyword evidence="1 3" id="KW-0853">WD repeat</keyword>
<name>A0A164NH25_9AGAM</name>
<evidence type="ECO:0000256" key="2">
    <source>
        <dbReference type="ARBA" id="ARBA00022737"/>
    </source>
</evidence>
<dbReference type="InterPro" id="IPR050349">
    <property type="entry name" value="WD_LIS1/nudF_dynein_reg"/>
</dbReference>
<dbReference type="InterPro" id="IPR056884">
    <property type="entry name" value="NPHP3-like_N"/>
</dbReference>
<dbReference type="SMART" id="SM00320">
    <property type="entry name" value="WD40"/>
    <property type="match status" value="6"/>
</dbReference>
<dbReference type="Gene3D" id="2.130.10.10">
    <property type="entry name" value="YVTN repeat-like/Quinoprotein amine dehydrogenase"/>
    <property type="match status" value="2"/>
</dbReference>
<feature type="repeat" description="WD" evidence="3">
    <location>
        <begin position="834"/>
        <end position="875"/>
    </location>
</feature>
<dbReference type="InterPro" id="IPR036322">
    <property type="entry name" value="WD40_repeat_dom_sf"/>
</dbReference>
<dbReference type="AlphaFoldDB" id="A0A164NH25"/>
<dbReference type="EMBL" id="KV419445">
    <property type="protein sequence ID" value="KZS87697.1"/>
    <property type="molecule type" value="Genomic_DNA"/>
</dbReference>
<feature type="domain" description="NACHT" evidence="4">
    <location>
        <begin position="149"/>
        <end position="297"/>
    </location>
</feature>
<dbReference type="InterPro" id="IPR015943">
    <property type="entry name" value="WD40/YVTN_repeat-like_dom_sf"/>
</dbReference>
<dbReference type="InterPro" id="IPR020472">
    <property type="entry name" value="WD40_PAC1"/>
</dbReference>
<reference evidence="5 6" key="1">
    <citation type="journal article" date="2016" name="Mol. Biol. Evol.">
        <title>Comparative Genomics of Early-Diverging Mushroom-Forming Fungi Provides Insights into the Origins of Lignocellulose Decay Capabilities.</title>
        <authorList>
            <person name="Nagy L.G."/>
            <person name="Riley R."/>
            <person name="Tritt A."/>
            <person name="Adam C."/>
            <person name="Daum C."/>
            <person name="Floudas D."/>
            <person name="Sun H."/>
            <person name="Yadav J.S."/>
            <person name="Pangilinan J."/>
            <person name="Larsson K.H."/>
            <person name="Matsuura K."/>
            <person name="Barry K."/>
            <person name="Labutti K."/>
            <person name="Kuo R."/>
            <person name="Ohm R.A."/>
            <person name="Bhattacharya S.S."/>
            <person name="Shirouzu T."/>
            <person name="Yoshinaga Y."/>
            <person name="Martin F.M."/>
            <person name="Grigoriev I.V."/>
            <person name="Hibbett D.S."/>
        </authorList>
    </citation>
    <scope>NUCLEOTIDE SEQUENCE [LARGE SCALE GENOMIC DNA]</scope>
    <source>
        <strain evidence="5 6">HHB9708</strain>
    </source>
</reference>
<dbReference type="SUPFAM" id="SSF52540">
    <property type="entry name" value="P-loop containing nucleoside triphosphate hydrolases"/>
    <property type="match status" value="1"/>
</dbReference>
<dbReference type="CDD" id="cd00200">
    <property type="entry name" value="WD40"/>
    <property type="match status" value="1"/>
</dbReference>
<dbReference type="PROSITE" id="PS50082">
    <property type="entry name" value="WD_REPEATS_2"/>
    <property type="match status" value="6"/>
</dbReference>
<evidence type="ECO:0000259" key="4">
    <source>
        <dbReference type="PROSITE" id="PS50837"/>
    </source>
</evidence>
<dbReference type="InterPro" id="IPR001680">
    <property type="entry name" value="WD40_rpt"/>
</dbReference>
<dbReference type="PROSITE" id="PS00678">
    <property type="entry name" value="WD_REPEATS_1"/>
    <property type="match status" value="5"/>
</dbReference>
<dbReference type="Pfam" id="PF24883">
    <property type="entry name" value="NPHP3_N"/>
    <property type="match status" value="1"/>
</dbReference>
<evidence type="ECO:0000313" key="5">
    <source>
        <dbReference type="EMBL" id="KZS87697.1"/>
    </source>
</evidence>
<dbReference type="OrthoDB" id="163438at2759"/>
<keyword evidence="2" id="KW-0677">Repeat</keyword>
<dbReference type="PANTHER" id="PTHR44129">
    <property type="entry name" value="WD REPEAT-CONTAINING PROTEIN POP1"/>
    <property type="match status" value="1"/>
</dbReference>
<dbReference type="PROSITE" id="PS50837">
    <property type="entry name" value="NACHT"/>
    <property type="match status" value="1"/>
</dbReference>
<dbReference type="Gene3D" id="3.40.50.300">
    <property type="entry name" value="P-loop containing nucleotide triphosphate hydrolases"/>
    <property type="match status" value="1"/>
</dbReference>